<protein>
    <submittedName>
        <fullName evidence="10">Pantothenate transporter liz1</fullName>
    </submittedName>
</protein>
<feature type="transmembrane region" description="Helical" evidence="8">
    <location>
        <begin position="237"/>
        <end position="259"/>
    </location>
</feature>
<sequence>MGPSENHKYNFKILMHQNLDLSRPTHNSALMAVLQESHVDASATVPKTRWQKVQEIIWDGPRPKEERKLIQRLDLFLMSWATYGYFIRLLDSTNITNAYVSGMRDDLNFKGREYNLLFTFFTSGYLVGQIPSQLLLTRIRPSWYLPTLELLWSCLTFTFAAVQHVRHVFALRFLIGVLESGFAVGIITIMGSWYTPRELAKRIAIFYSASYAASMFSGYLQAGIYRGMDGHLGLAGWRWLFIFCGIISLPGAFWGFYAAPDNPYDCKVRWLSAEQKQWFVARAERFEKGRPVGLSWAKIRKIFSGWRIYVVTLTLISHCIVTQPLNYFAVWLQSLDRFSVYQMNLFPTAAQALGLVTTLAYGWISDGLGGKRWQILVVPATINFVGMVVVATYPNYGAVFFGFVINAASWGFWPVLYAWVNEFCRDDAEERAIVIGVAQTFGQAFIAWVPLLILNVGKYAPRFHLGFSVMSGISVLEFAMIFVLRYFVKRDGEQKQAAENSASLTEDAVKHESAGDTHAKTAVDVDTRETSLYGRTSR</sequence>
<feature type="transmembrane region" description="Helical" evidence="8">
    <location>
        <begin position="432"/>
        <end position="453"/>
    </location>
</feature>
<feature type="transmembrane region" description="Helical" evidence="8">
    <location>
        <begin position="306"/>
        <end position="325"/>
    </location>
</feature>
<evidence type="ECO:0000256" key="1">
    <source>
        <dbReference type="ARBA" id="ARBA00004141"/>
    </source>
</evidence>
<comment type="caution">
    <text evidence="10">The sequence shown here is derived from an EMBL/GenBank/DDBJ whole genome shotgun (WGS) entry which is preliminary data.</text>
</comment>
<evidence type="ECO:0000256" key="6">
    <source>
        <dbReference type="ARBA" id="ARBA00037968"/>
    </source>
</evidence>
<keyword evidence="3 8" id="KW-0812">Transmembrane</keyword>
<dbReference type="PANTHER" id="PTHR43791">
    <property type="entry name" value="PERMEASE-RELATED"/>
    <property type="match status" value="1"/>
</dbReference>
<name>A0A0N1H4F3_9EURO</name>
<feature type="transmembrane region" description="Helical" evidence="8">
    <location>
        <begin position="116"/>
        <end position="136"/>
    </location>
</feature>
<dbReference type="RefSeq" id="XP_018000089.1">
    <property type="nucleotide sequence ID" value="XM_018140067.1"/>
</dbReference>
<evidence type="ECO:0000256" key="7">
    <source>
        <dbReference type="SAM" id="MobiDB-lite"/>
    </source>
</evidence>
<dbReference type="FunFam" id="1.20.1250.20:FF:000065">
    <property type="entry name" value="Putative MFS pantothenate transporter"/>
    <property type="match status" value="1"/>
</dbReference>
<evidence type="ECO:0000256" key="4">
    <source>
        <dbReference type="ARBA" id="ARBA00022989"/>
    </source>
</evidence>
<dbReference type="PANTHER" id="PTHR43791:SF39">
    <property type="entry name" value="TRANSPORTER LIZ1_SEO1, PUTATIVE (AFU_ORTHOLOGUE AFUA_3G00980)-RELATED"/>
    <property type="match status" value="1"/>
</dbReference>
<feature type="domain" description="Major facilitator superfamily (MFS) profile" evidence="9">
    <location>
        <begin position="77"/>
        <end position="489"/>
    </location>
</feature>
<feature type="transmembrane region" description="Helical" evidence="8">
    <location>
        <begin position="203"/>
        <end position="225"/>
    </location>
</feature>
<evidence type="ECO:0000256" key="2">
    <source>
        <dbReference type="ARBA" id="ARBA00022448"/>
    </source>
</evidence>
<evidence type="ECO:0000256" key="5">
    <source>
        <dbReference type="ARBA" id="ARBA00023136"/>
    </source>
</evidence>
<organism evidence="10 11">
    <name type="scientific">Cyphellophora attinorum</name>
    <dbReference type="NCBI Taxonomy" id="1664694"/>
    <lineage>
        <taxon>Eukaryota</taxon>
        <taxon>Fungi</taxon>
        <taxon>Dikarya</taxon>
        <taxon>Ascomycota</taxon>
        <taxon>Pezizomycotina</taxon>
        <taxon>Eurotiomycetes</taxon>
        <taxon>Chaetothyriomycetidae</taxon>
        <taxon>Chaetothyriales</taxon>
        <taxon>Cyphellophoraceae</taxon>
        <taxon>Cyphellophora</taxon>
    </lineage>
</organism>
<keyword evidence="11" id="KW-1185">Reference proteome</keyword>
<dbReference type="InterPro" id="IPR020846">
    <property type="entry name" value="MFS_dom"/>
</dbReference>
<feature type="transmembrane region" description="Helical" evidence="8">
    <location>
        <begin position="465"/>
        <end position="488"/>
    </location>
</feature>
<evidence type="ECO:0000256" key="8">
    <source>
        <dbReference type="SAM" id="Phobius"/>
    </source>
</evidence>
<dbReference type="GO" id="GO:0022857">
    <property type="term" value="F:transmembrane transporter activity"/>
    <property type="evidence" value="ECO:0007669"/>
    <property type="project" value="InterPro"/>
</dbReference>
<accession>A0A0N1H4F3</accession>
<proteinExistence type="inferred from homology"/>
<feature type="transmembrane region" description="Helical" evidence="8">
    <location>
        <begin position="399"/>
        <end position="420"/>
    </location>
</feature>
<dbReference type="Gene3D" id="1.20.1250.20">
    <property type="entry name" value="MFS general substrate transporter like domains"/>
    <property type="match status" value="2"/>
</dbReference>
<dbReference type="PROSITE" id="PS50850">
    <property type="entry name" value="MFS"/>
    <property type="match status" value="1"/>
</dbReference>
<feature type="transmembrane region" description="Helical" evidence="8">
    <location>
        <begin position="345"/>
        <end position="364"/>
    </location>
</feature>
<dbReference type="InterPro" id="IPR036259">
    <property type="entry name" value="MFS_trans_sf"/>
</dbReference>
<keyword evidence="4 8" id="KW-1133">Transmembrane helix</keyword>
<evidence type="ECO:0000313" key="11">
    <source>
        <dbReference type="Proteomes" id="UP000038010"/>
    </source>
</evidence>
<dbReference type="Proteomes" id="UP000038010">
    <property type="component" value="Unassembled WGS sequence"/>
</dbReference>
<dbReference type="VEuPathDB" id="FungiDB:AB675_11239"/>
<comment type="similarity">
    <text evidence="6">Belongs to the major facilitator superfamily. Allantoate permease family.</text>
</comment>
<dbReference type="EMBL" id="LFJN01000013">
    <property type="protein sequence ID" value="KPI40126.1"/>
    <property type="molecule type" value="Genomic_DNA"/>
</dbReference>
<feature type="compositionally biased region" description="Basic and acidic residues" evidence="7">
    <location>
        <begin position="507"/>
        <end position="529"/>
    </location>
</feature>
<feature type="region of interest" description="Disordered" evidence="7">
    <location>
        <begin position="499"/>
        <end position="538"/>
    </location>
</feature>
<keyword evidence="2" id="KW-0813">Transport</keyword>
<dbReference type="Pfam" id="PF07690">
    <property type="entry name" value="MFS_1"/>
    <property type="match status" value="1"/>
</dbReference>
<dbReference type="AlphaFoldDB" id="A0A0N1H4F3"/>
<evidence type="ECO:0000259" key="9">
    <source>
        <dbReference type="PROSITE" id="PS50850"/>
    </source>
</evidence>
<dbReference type="InterPro" id="IPR011701">
    <property type="entry name" value="MFS"/>
</dbReference>
<keyword evidence="5 8" id="KW-0472">Membrane</keyword>
<evidence type="ECO:0000256" key="3">
    <source>
        <dbReference type="ARBA" id="ARBA00022692"/>
    </source>
</evidence>
<gene>
    <name evidence="10" type="ORF">AB675_11239</name>
</gene>
<dbReference type="GeneID" id="28731947"/>
<evidence type="ECO:0000313" key="10">
    <source>
        <dbReference type="EMBL" id="KPI40126.1"/>
    </source>
</evidence>
<feature type="transmembrane region" description="Helical" evidence="8">
    <location>
        <begin position="169"/>
        <end position="191"/>
    </location>
</feature>
<comment type="subcellular location">
    <subcellularLocation>
        <location evidence="1">Membrane</location>
        <topology evidence="1">Multi-pass membrane protein</topology>
    </subcellularLocation>
</comment>
<dbReference type="GO" id="GO:0016020">
    <property type="term" value="C:membrane"/>
    <property type="evidence" value="ECO:0007669"/>
    <property type="project" value="UniProtKB-SubCell"/>
</dbReference>
<dbReference type="OrthoDB" id="3639251at2759"/>
<feature type="transmembrane region" description="Helical" evidence="8">
    <location>
        <begin position="376"/>
        <end position="393"/>
    </location>
</feature>
<dbReference type="SUPFAM" id="SSF103473">
    <property type="entry name" value="MFS general substrate transporter"/>
    <property type="match status" value="1"/>
</dbReference>
<reference evidence="10 11" key="1">
    <citation type="submission" date="2015-06" db="EMBL/GenBank/DDBJ databases">
        <title>Draft genome of the ant-associated black yeast Phialophora attae CBS 131958.</title>
        <authorList>
            <person name="Moreno L.F."/>
            <person name="Stielow B.J."/>
            <person name="de Hoog S."/>
            <person name="Vicente V.A."/>
            <person name="Weiss V.A."/>
            <person name="de Vries M."/>
            <person name="Cruz L.M."/>
            <person name="Souza E.M."/>
        </authorList>
    </citation>
    <scope>NUCLEOTIDE SEQUENCE [LARGE SCALE GENOMIC DNA]</scope>
    <source>
        <strain evidence="10 11">CBS 131958</strain>
    </source>
</reference>